<accession>A0A6M1RS53</accession>
<evidence type="ECO:0000256" key="1">
    <source>
        <dbReference type="SAM" id="Phobius"/>
    </source>
</evidence>
<dbReference type="AlphaFoldDB" id="A0A6M1RS53"/>
<keyword evidence="1" id="KW-0472">Membrane</keyword>
<name>A0A6M1RS53_9BACT</name>
<dbReference type="EMBL" id="JAAKYA010000012">
    <property type="protein sequence ID" value="NGO38151.1"/>
    <property type="molecule type" value="Genomic_DNA"/>
</dbReference>
<comment type="caution">
    <text evidence="2">The sequence shown here is derived from an EMBL/GenBank/DDBJ whole genome shotgun (WGS) entry which is preliminary data.</text>
</comment>
<sequence length="205" mass="22731">MNLRLYTTHGTHRNGWKGQVRCGSRRRAQPLAAGRGLGHSRLGTHAAVNGLWNLHGRCRRGIVVLVTTTVAFLVSLVVACRVEAAFAEIPGLGPGDEEEIAARLRQEGELSLAEKIRVGRERYEQRLALKRALSQDLRARLELYRIETGRTQTMESPQNQPQDASLPASGGMPMWGWYLTGLLGVLSLWLIHRTRRGAACASYLL</sequence>
<keyword evidence="3" id="KW-1185">Reference proteome</keyword>
<feature type="transmembrane region" description="Helical" evidence="1">
    <location>
        <begin position="175"/>
        <end position="191"/>
    </location>
</feature>
<protein>
    <submittedName>
        <fullName evidence="2">Uncharacterized protein</fullName>
    </submittedName>
</protein>
<dbReference type="RefSeq" id="WP_165105483.1">
    <property type="nucleotide sequence ID" value="NZ_JAAKYA010000012.1"/>
</dbReference>
<keyword evidence="1" id="KW-1133">Transmembrane helix</keyword>
<reference evidence="2 3" key="1">
    <citation type="submission" date="2020-02" db="EMBL/GenBank/DDBJ databases">
        <title>Draft genome sequence of Limisphaera ngatamarikiensis NGM72.4T, a thermophilic Verrucomicrobia grouped in subdivision 3.</title>
        <authorList>
            <person name="Carere C.R."/>
            <person name="Steen J."/>
            <person name="Hugenholtz P."/>
            <person name="Stott M.B."/>
        </authorList>
    </citation>
    <scope>NUCLEOTIDE SEQUENCE [LARGE SCALE GENOMIC DNA]</scope>
    <source>
        <strain evidence="2 3">NGM72.4</strain>
    </source>
</reference>
<proteinExistence type="predicted"/>
<evidence type="ECO:0000313" key="2">
    <source>
        <dbReference type="EMBL" id="NGO38151.1"/>
    </source>
</evidence>
<gene>
    <name evidence="2" type="ORF">G4L39_01910</name>
</gene>
<feature type="transmembrane region" description="Helical" evidence="1">
    <location>
        <begin position="62"/>
        <end position="84"/>
    </location>
</feature>
<dbReference type="Proteomes" id="UP000477311">
    <property type="component" value="Unassembled WGS sequence"/>
</dbReference>
<organism evidence="2 3">
    <name type="scientific">Limisphaera ngatamarikiensis</name>
    <dbReference type="NCBI Taxonomy" id="1324935"/>
    <lineage>
        <taxon>Bacteria</taxon>
        <taxon>Pseudomonadati</taxon>
        <taxon>Verrucomicrobiota</taxon>
        <taxon>Verrucomicrobiia</taxon>
        <taxon>Limisphaerales</taxon>
        <taxon>Limisphaeraceae</taxon>
        <taxon>Limisphaera</taxon>
    </lineage>
</organism>
<evidence type="ECO:0000313" key="3">
    <source>
        <dbReference type="Proteomes" id="UP000477311"/>
    </source>
</evidence>
<keyword evidence="1" id="KW-0812">Transmembrane</keyword>